<dbReference type="InterPro" id="IPR011701">
    <property type="entry name" value="MFS"/>
</dbReference>
<evidence type="ECO:0000256" key="5">
    <source>
        <dbReference type="ARBA" id="ARBA00023136"/>
    </source>
</evidence>
<feature type="transmembrane region" description="Helical" evidence="6">
    <location>
        <begin position="149"/>
        <end position="170"/>
    </location>
</feature>
<evidence type="ECO:0000256" key="6">
    <source>
        <dbReference type="SAM" id="Phobius"/>
    </source>
</evidence>
<feature type="transmembrane region" description="Helical" evidence="6">
    <location>
        <begin position="12"/>
        <end position="30"/>
    </location>
</feature>
<feature type="transmembrane region" description="Helical" evidence="6">
    <location>
        <begin position="318"/>
        <end position="341"/>
    </location>
</feature>
<feature type="transmembrane region" description="Helical" evidence="6">
    <location>
        <begin position="82"/>
        <end position="98"/>
    </location>
</feature>
<evidence type="ECO:0000256" key="1">
    <source>
        <dbReference type="ARBA" id="ARBA00004141"/>
    </source>
</evidence>
<dbReference type="PROSITE" id="PS50850">
    <property type="entry name" value="MFS"/>
    <property type="match status" value="1"/>
</dbReference>
<evidence type="ECO:0000259" key="7">
    <source>
        <dbReference type="PROSITE" id="PS50850"/>
    </source>
</evidence>
<keyword evidence="4 6" id="KW-1133">Transmembrane helix</keyword>
<name>A0A358DU95_9ALTE</name>
<dbReference type="Gene3D" id="1.20.1250.20">
    <property type="entry name" value="MFS general substrate transporter like domains"/>
    <property type="match status" value="2"/>
</dbReference>
<feature type="transmembrane region" description="Helical" evidence="6">
    <location>
        <begin position="104"/>
        <end position="129"/>
    </location>
</feature>
<gene>
    <name evidence="8" type="ORF">DCW74_20385</name>
    <name evidence="9" type="ORF">DEB45_01215</name>
</gene>
<dbReference type="EMBL" id="DONK01000017">
    <property type="protein sequence ID" value="HBU49851.1"/>
    <property type="molecule type" value="Genomic_DNA"/>
</dbReference>
<dbReference type="GO" id="GO:0016020">
    <property type="term" value="C:membrane"/>
    <property type="evidence" value="ECO:0007669"/>
    <property type="project" value="UniProtKB-SubCell"/>
</dbReference>
<feature type="transmembrane region" description="Helical" evidence="6">
    <location>
        <begin position="50"/>
        <end position="70"/>
    </location>
</feature>
<dbReference type="GO" id="GO:0022857">
    <property type="term" value="F:transmembrane transporter activity"/>
    <property type="evidence" value="ECO:0007669"/>
    <property type="project" value="InterPro"/>
</dbReference>
<evidence type="ECO:0000313" key="11">
    <source>
        <dbReference type="Proteomes" id="UP000264779"/>
    </source>
</evidence>
<accession>A0A358DU95</accession>
<dbReference type="EMBL" id="DNAN01000710">
    <property type="protein sequence ID" value="HAW78082.1"/>
    <property type="molecule type" value="Genomic_DNA"/>
</dbReference>
<dbReference type="RefSeq" id="WP_272966162.1">
    <property type="nucleotide sequence ID" value="NZ_CALBIY010000067.1"/>
</dbReference>
<feature type="transmembrane region" description="Helical" evidence="6">
    <location>
        <begin position="259"/>
        <end position="277"/>
    </location>
</feature>
<feature type="transmembrane region" description="Helical" evidence="6">
    <location>
        <begin position="190"/>
        <end position="209"/>
    </location>
</feature>
<evidence type="ECO:0000313" key="8">
    <source>
        <dbReference type="EMBL" id="HAW78082.1"/>
    </source>
</evidence>
<feature type="transmembrane region" description="Helical" evidence="6">
    <location>
        <begin position="424"/>
        <end position="452"/>
    </location>
</feature>
<dbReference type="SUPFAM" id="SSF103473">
    <property type="entry name" value="MFS general substrate transporter"/>
    <property type="match status" value="1"/>
</dbReference>
<comment type="caution">
    <text evidence="9">The sequence shown here is derived from an EMBL/GenBank/DDBJ whole genome shotgun (WGS) entry which is preliminary data.</text>
</comment>
<proteinExistence type="predicted"/>
<evidence type="ECO:0000313" key="10">
    <source>
        <dbReference type="Proteomes" id="UP000263517"/>
    </source>
</evidence>
<feature type="transmembrane region" description="Helical" evidence="6">
    <location>
        <begin position="387"/>
        <end position="412"/>
    </location>
</feature>
<feature type="transmembrane region" description="Helical" evidence="6">
    <location>
        <begin position="458"/>
        <end position="477"/>
    </location>
</feature>
<dbReference type="PROSITE" id="PS00216">
    <property type="entry name" value="SUGAR_TRANSPORT_1"/>
    <property type="match status" value="1"/>
</dbReference>
<dbReference type="Proteomes" id="UP000264779">
    <property type="component" value="Unassembled WGS sequence"/>
</dbReference>
<keyword evidence="3 6" id="KW-0812">Transmembrane</keyword>
<evidence type="ECO:0000313" key="9">
    <source>
        <dbReference type="EMBL" id="HBU49851.1"/>
    </source>
</evidence>
<comment type="subcellular location">
    <subcellularLocation>
        <location evidence="1">Membrane</location>
        <topology evidence="1">Multi-pass membrane protein</topology>
    </subcellularLocation>
</comment>
<evidence type="ECO:0000256" key="2">
    <source>
        <dbReference type="ARBA" id="ARBA00022448"/>
    </source>
</evidence>
<keyword evidence="2" id="KW-0813">Transport</keyword>
<dbReference type="Proteomes" id="UP000263517">
    <property type="component" value="Unassembled WGS sequence"/>
</dbReference>
<dbReference type="PANTHER" id="PTHR19432:SF35">
    <property type="entry name" value="SOLUTE CARRIER FAMILY 45 MEMBER 3 ISOFORM X1"/>
    <property type="match status" value="1"/>
</dbReference>
<dbReference type="InterPro" id="IPR005829">
    <property type="entry name" value="Sugar_transporter_CS"/>
</dbReference>
<dbReference type="Pfam" id="PF07690">
    <property type="entry name" value="MFS_1"/>
    <property type="match status" value="1"/>
</dbReference>
<reference evidence="10 11" key="1">
    <citation type="journal article" date="2018" name="Nat. Biotechnol.">
        <title>A standardized bacterial taxonomy based on genome phylogeny substantially revises the tree of life.</title>
        <authorList>
            <person name="Parks D.H."/>
            <person name="Chuvochina M."/>
            <person name="Waite D.W."/>
            <person name="Rinke C."/>
            <person name="Skarshewski A."/>
            <person name="Chaumeil P.A."/>
            <person name="Hugenholtz P."/>
        </authorList>
    </citation>
    <scope>NUCLEOTIDE SEQUENCE [LARGE SCALE GENOMIC DNA]</scope>
    <source>
        <strain evidence="9">UBA11621</strain>
        <strain evidence="8">UBA11978</strain>
    </source>
</reference>
<dbReference type="AlphaFoldDB" id="A0A358DU95"/>
<feature type="transmembrane region" description="Helical" evidence="6">
    <location>
        <begin position="348"/>
        <end position="367"/>
    </location>
</feature>
<dbReference type="PANTHER" id="PTHR19432">
    <property type="entry name" value="SUGAR TRANSPORTER"/>
    <property type="match status" value="1"/>
</dbReference>
<protein>
    <submittedName>
        <fullName evidence="9">MFS transporter</fullName>
    </submittedName>
</protein>
<evidence type="ECO:0000256" key="4">
    <source>
        <dbReference type="ARBA" id="ARBA00022989"/>
    </source>
</evidence>
<organism evidence="9 11">
    <name type="scientific">Alteromonas australica</name>
    <dbReference type="NCBI Taxonomy" id="589873"/>
    <lineage>
        <taxon>Bacteria</taxon>
        <taxon>Pseudomonadati</taxon>
        <taxon>Pseudomonadota</taxon>
        <taxon>Gammaproteobacteria</taxon>
        <taxon>Alteromonadales</taxon>
        <taxon>Alteromonadaceae</taxon>
        <taxon>Alteromonas/Salinimonas group</taxon>
        <taxon>Alteromonas</taxon>
    </lineage>
</organism>
<sequence>MQANQPRLSFWQIWNVSFGFLGVQFGFALQNANVSRILTDLGADLHSLSLFWLVAPIMGLIVQPIVGSASDRTWNKLGRRRPFILGGAIAAVVGMVLLPNAPLFVVFIAPMLMGALMVALMDASFNVCFQPFRSLVSDMVPPSQRNVGYSIQSLLINIGAVIGSILPFVLTNVVGLENTAQMGEVAPSVIWAFYIGATVLLGSVIWTVLRTKEYSPEDYNRYKGIHANAAAVEKKAPFVTRMKGFFSLVIHMPKTMRQLAIVQFFSWFALFIMWVYTTPAITQHIWNVDKQWFDPAYIASVPAVPLAITQARGEAGDWVGILFAAYSVFAAIFSVFLARLADSLGRKVVYAGALAIGGVSYMSFLLFQDLTLVNVNLWITEVTVPMGAVKLLIPMIGIGIAWAAILAMPYAMLAGSLPAEKTGVYMGIFNFTVAAPQIVSGLTAGWILNHIFDNDAKYIIVLAGGSMVLGAIAVFFVDEVTTQHATDAQNTPNSNEHPLEQGK</sequence>
<evidence type="ECO:0000256" key="3">
    <source>
        <dbReference type="ARBA" id="ARBA00022692"/>
    </source>
</evidence>
<dbReference type="Pfam" id="PF13347">
    <property type="entry name" value="MFS_2"/>
    <property type="match status" value="1"/>
</dbReference>
<feature type="domain" description="Major facilitator superfamily (MFS) profile" evidence="7">
    <location>
        <begin position="12"/>
        <end position="482"/>
    </location>
</feature>
<dbReference type="InterPro" id="IPR020846">
    <property type="entry name" value="MFS_dom"/>
</dbReference>
<dbReference type="InterPro" id="IPR036259">
    <property type="entry name" value="MFS_trans_sf"/>
</dbReference>
<keyword evidence="5 6" id="KW-0472">Membrane</keyword>